<feature type="non-terminal residue" evidence="1">
    <location>
        <position position="24"/>
    </location>
</feature>
<gene>
    <name evidence="1" type="ORF">MNBD_GAMMA02-201</name>
</gene>
<organism evidence="1">
    <name type="scientific">hydrothermal vent metagenome</name>
    <dbReference type="NCBI Taxonomy" id="652676"/>
    <lineage>
        <taxon>unclassified sequences</taxon>
        <taxon>metagenomes</taxon>
        <taxon>ecological metagenomes</taxon>
    </lineage>
</organism>
<sequence length="24" mass="2955">MNSVTYIGIKTLMRKEITRIMRIW</sequence>
<accession>A0A3B0VV16</accession>
<proteinExistence type="predicted"/>
<reference evidence="1" key="1">
    <citation type="submission" date="2018-06" db="EMBL/GenBank/DDBJ databases">
        <authorList>
            <person name="Zhirakovskaya E."/>
        </authorList>
    </citation>
    <scope>NUCLEOTIDE SEQUENCE</scope>
</reference>
<evidence type="ECO:0000313" key="1">
    <source>
        <dbReference type="EMBL" id="VAW44210.1"/>
    </source>
</evidence>
<dbReference type="EMBL" id="UOFA01000095">
    <property type="protein sequence ID" value="VAW44210.1"/>
    <property type="molecule type" value="Genomic_DNA"/>
</dbReference>
<name>A0A3B0VV16_9ZZZZ</name>
<dbReference type="AlphaFoldDB" id="A0A3B0VV16"/>
<protein>
    <submittedName>
        <fullName evidence="1">Uncharacterized protein</fullName>
    </submittedName>
</protein>